<feature type="transmembrane region" description="Helical" evidence="1">
    <location>
        <begin position="38"/>
        <end position="57"/>
    </location>
</feature>
<accession>A0A512N418</accession>
<dbReference type="Proteomes" id="UP000321058">
    <property type="component" value="Unassembled WGS sequence"/>
</dbReference>
<keyword evidence="4" id="KW-1185">Reference proteome</keyword>
<comment type="caution">
    <text evidence="3">The sequence shown here is derived from an EMBL/GenBank/DDBJ whole genome shotgun (WGS) entry which is preliminary data.</text>
</comment>
<dbReference type="Pfam" id="PF01757">
    <property type="entry name" value="Acyl_transf_3"/>
    <property type="match status" value="1"/>
</dbReference>
<proteinExistence type="predicted"/>
<feature type="transmembrane region" description="Helical" evidence="1">
    <location>
        <begin position="63"/>
        <end position="88"/>
    </location>
</feature>
<keyword evidence="1" id="KW-0472">Membrane</keyword>
<keyword evidence="1" id="KW-0812">Transmembrane</keyword>
<dbReference type="EMBL" id="BKAJ01000016">
    <property type="protein sequence ID" value="GEP53725.1"/>
    <property type="molecule type" value="Genomic_DNA"/>
</dbReference>
<evidence type="ECO:0000313" key="3">
    <source>
        <dbReference type="EMBL" id="GEP53725.1"/>
    </source>
</evidence>
<dbReference type="AlphaFoldDB" id="A0A512N418"/>
<protein>
    <recommendedName>
        <fullName evidence="2">Acyltransferase 3 domain-containing protein</fullName>
    </recommendedName>
</protein>
<feature type="domain" description="Acyltransferase 3" evidence="2">
    <location>
        <begin position="15"/>
        <end position="209"/>
    </location>
</feature>
<evidence type="ECO:0000259" key="2">
    <source>
        <dbReference type="Pfam" id="PF01757"/>
    </source>
</evidence>
<reference evidence="3 4" key="1">
    <citation type="submission" date="2019-07" db="EMBL/GenBank/DDBJ databases">
        <title>Whole genome shotgun sequence of Reyranella soli NBRC 108950.</title>
        <authorList>
            <person name="Hosoyama A."/>
            <person name="Uohara A."/>
            <person name="Ohji S."/>
            <person name="Ichikawa N."/>
        </authorList>
    </citation>
    <scope>NUCLEOTIDE SEQUENCE [LARGE SCALE GENOMIC DNA]</scope>
    <source>
        <strain evidence="3 4">NBRC 108950</strain>
    </source>
</reference>
<feature type="transmembrane region" description="Helical" evidence="1">
    <location>
        <begin position="100"/>
        <end position="119"/>
    </location>
</feature>
<feature type="transmembrane region" description="Helical" evidence="1">
    <location>
        <begin position="150"/>
        <end position="168"/>
    </location>
</feature>
<keyword evidence="1" id="KW-1133">Transmembrane helix</keyword>
<organism evidence="3 4">
    <name type="scientific">Reyranella soli</name>
    <dbReference type="NCBI Taxonomy" id="1230389"/>
    <lineage>
        <taxon>Bacteria</taxon>
        <taxon>Pseudomonadati</taxon>
        <taxon>Pseudomonadota</taxon>
        <taxon>Alphaproteobacteria</taxon>
        <taxon>Hyphomicrobiales</taxon>
        <taxon>Reyranellaceae</taxon>
        <taxon>Reyranella</taxon>
    </lineage>
</organism>
<dbReference type="InterPro" id="IPR002656">
    <property type="entry name" value="Acyl_transf_3_dom"/>
</dbReference>
<evidence type="ECO:0000313" key="4">
    <source>
        <dbReference type="Proteomes" id="UP000321058"/>
    </source>
</evidence>
<gene>
    <name evidence="3" type="ORF">RSO01_08910</name>
</gene>
<evidence type="ECO:0000256" key="1">
    <source>
        <dbReference type="SAM" id="Phobius"/>
    </source>
</evidence>
<name>A0A512N418_9HYPH</name>
<dbReference type="GO" id="GO:0016747">
    <property type="term" value="F:acyltransferase activity, transferring groups other than amino-acyl groups"/>
    <property type="evidence" value="ECO:0007669"/>
    <property type="project" value="InterPro"/>
</dbReference>
<sequence length="237" mass="25812">MELSGLVTVRGVPVYALFPLLVRTLARWPVMALLAGSYVLIALTGTYRIAFMSFAGMGGKAHWLVPTFFPLLHLPLLVFGMALARLFLSGRRLSPRLHSAMLGVGVGLLVLIFAGAWLLPSWMRSATVLVPIFALVIFGGAGAGSSVKLLTLPIFLLLGEASYSMYILHIPLRHCWETLIAGVPELSLAPWLHFLLYFGFVVLVSVVVFRQVETPMRKWIAGRGRDSVPRAAVAMAG</sequence>
<feature type="transmembrane region" description="Helical" evidence="1">
    <location>
        <begin position="188"/>
        <end position="209"/>
    </location>
</feature>
<feature type="transmembrane region" description="Helical" evidence="1">
    <location>
        <begin position="125"/>
        <end position="143"/>
    </location>
</feature>